<dbReference type="EMBL" id="JAFLNF010000002">
    <property type="protein sequence ID" value="MBO0344632.1"/>
    <property type="molecule type" value="Genomic_DNA"/>
</dbReference>
<protein>
    <submittedName>
        <fullName evidence="2">Uncharacterized protein</fullName>
    </submittedName>
</protein>
<gene>
    <name evidence="2" type="ORF">J0X15_05325</name>
</gene>
<accession>A0A939J610</accession>
<keyword evidence="3" id="KW-1185">Reference proteome</keyword>
<reference evidence="2" key="1">
    <citation type="submission" date="2021-03" db="EMBL/GenBank/DDBJ databases">
        <title>Roseibium sp. CAU 1637 isolated from Incheon.</title>
        <authorList>
            <person name="Kim W."/>
        </authorList>
    </citation>
    <scope>NUCLEOTIDE SEQUENCE</scope>
    <source>
        <strain evidence="2">CAU 1637</strain>
    </source>
</reference>
<dbReference type="RefSeq" id="WP_206938760.1">
    <property type="nucleotide sequence ID" value="NZ_JAFLNF010000002.1"/>
</dbReference>
<proteinExistence type="predicted"/>
<comment type="caution">
    <text evidence="2">The sequence shown here is derived from an EMBL/GenBank/DDBJ whole genome shotgun (WGS) entry which is preliminary data.</text>
</comment>
<dbReference type="Proteomes" id="UP000664779">
    <property type="component" value="Unassembled WGS sequence"/>
</dbReference>
<organism evidence="2 3">
    <name type="scientific">Roseibium limicola</name>
    <dbReference type="NCBI Taxonomy" id="2816037"/>
    <lineage>
        <taxon>Bacteria</taxon>
        <taxon>Pseudomonadati</taxon>
        <taxon>Pseudomonadota</taxon>
        <taxon>Alphaproteobacteria</taxon>
        <taxon>Hyphomicrobiales</taxon>
        <taxon>Stappiaceae</taxon>
        <taxon>Roseibium</taxon>
    </lineage>
</organism>
<name>A0A939J610_9HYPH</name>
<sequence length="77" mass="9026">MSMPPHFPASAYQHEHSQPAADPARLLLEQVEENNLREMWDMVLMLDYEVANVYELDRETQEEFCSIITLLLKAFTK</sequence>
<dbReference type="AlphaFoldDB" id="A0A939J610"/>
<evidence type="ECO:0000313" key="2">
    <source>
        <dbReference type="EMBL" id="MBO0344632.1"/>
    </source>
</evidence>
<evidence type="ECO:0000313" key="3">
    <source>
        <dbReference type="Proteomes" id="UP000664779"/>
    </source>
</evidence>
<feature type="region of interest" description="Disordered" evidence="1">
    <location>
        <begin position="1"/>
        <end position="20"/>
    </location>
</feature>
<evidence type="ECO:0000256" key="1">
    <source>
        <dbReference type="SAM" id="MobiDB-lite"/>
    </source>
</evidence>